<dbReference type="Gene3D" id="3.40.50.300">
    <property type="entry name" value="P-loop containing nucleotide triphosphate hydrolases"/>
    <property type="match status" value="1"/>
</dbReference>
<keyword evidence="1" id="KW-0231">Viral genome packaging</keyword>
<feature type="binding site" evidence="1">
    <location>
        <position position="342"/>
    </location>
    <ligand>
        <name>Mg(2+)</name>
        <dbReference type="ChEBI" id="CHEBI:18420"/>
        <label>1</label>
        <note>catalytic; for nuclease activity</note>
    </ligand>
</feature>
<dbReference type="InterPro" id="IPR047987">
    <property type="entry name" value="Gp19-like_virus"/>
</dbReference>
<comment type="domain">
    <text evidence="1">The ATPase region is in the N-terminus, whereas the nuclease region is in the central part. The C-terminus is involved in prohead binding.</text>
</comment>
<dbReference type="InterPro" id="IPR054762">
    <property type="entry name" value="Gp19_RNaseH-like"/>
</dbReference>
<keyword evidence="1" id="KW-0255">Endonuclease</keyword>
<feature type="short sequence motif" description="Walker A motif" evidence="1">
    <location>
        <begin position="45"/>
        <end position="52"/>
    </location>
</feature>
<proteinExistence type="inferred from homology"/>
<dbReference type="Gene3D" id="3.30.420.240">
    <property type="match status" value="1"/>
</dbReference>
<comment type="function">
    <text evidence="1">The terminase large subunit acts as an ATP driven molecular motor necessary for viral DNA translocation into empty capsids and as an endonuclease that cuts the viral genome at a unique and precise dsDNA sequence to initiate and to end a packaging reaction. The terminase lies at a unique vertex of the procapsid and is composed of two subunits, a small terminase subunit involved in viral DNA recognition (packaging sequence), and a large terminase subunit possessing endonucleolytic and ATPase activities. Both terminase subunits heterooligomerize and are docked on the portal protein to form the packaging machine. The terminase large subunit exhibits endonuclease activity and cleaves the viral genome concatemer. Once the DNA is packaged, the terminase detaches from the portal and gets replaced by the tail to finish maturation of the virion.</text>
</comment>
<protein>
    <recommendedName>
        <fullName evidence="1">Terminase, large subunit</fullName>
    </recommendedName>
    <alternativeName>
        <fullName evidence="1">DNA-packaging protein</fullName>
    </alternativeName>
    <domain>
        <recommendedName>
            <fullName evidence="1">ATPase</fullName>
            <ecNumber evidence="1">3.6.4.-</ecNumber>
        </recommendedName>
    </domain>
    <domain>
        <recommendedName>
            <fullName evidence="1">Endonuclease</fullName>
            <ecNumber evidence="1">3.1.21.-</ecNumber>
        </recommendedName>
    </domain>
</protein>
<keyword evidence="1" id="KW-0540">Nuclease</keyword>
<comment type="similarity">
    <text evidence="1">Belongs to the Teseptimavirus large terminase family.</text>
</comment>
<dbReference type="HAMAP" id="MF_04147">
    <property type="entry name" value="TERL_T7"/>
    <property type="match status" value="1"/>
</dbReference>
<comment type="cofactor">
    <cofactor evidence="1">
        <name>Mg(2+)</name>
        <dbReference type="ChEBI" id="CHEBI:18420"/>
    </cofactor>
</comment>
<dbReference type="InterPro" id="IPR044271">
    <property type="entry name" value="Terminase_large_su_gp19"/>
</dbReference>
<dbReference type="GO" id="GO:0004519">
    <property type="term" value="F:endonuclease activity"/>
    <property type="evidence" value="ECO:0007669"/>
    <property type="project" value="UniProtKB-UniRule"/>
</dbReference>
<gene>
    <name evidence="3" type="ORF">UFOVP396_15</name>
</gene>
<dbReference type="GO" id="GO:0016887">
    <property type="term" value="F:ATP hydrolysis activity"/>
    <property type="evidence" value="ECO:0007669"/>
    <property type="project" value="InterPro"/>
</dbReference>
<feature type="binding site" evidence="1">
    <location>
        <position position="398"/>
    </location>
    <ligand>
        <name>Mg(2+)</name>
        <dbReference type="ChEBI" id="CHEBI:18420"/>
        <label>2</label>
        <note>catalytic; for nuclease activity</note>
    </ligand>
</feature>
<dbReference type="EC" id="3.1.21.-" evidence="1"/>
<dbReference type="InterPro" id="IPR027417">
    <property type="entry name" value="P-loop_NTPase"/>
</dbReference>
<feature type="binding site" evidence="1">
    <location>
        <position position="489"/>
    </location>
    <ligand>
        <name>Mg(2+)</name>
        <dbReference type="ChEBI" id="CHEBI:18420"/>
        <label>1</label>
        <note>catalytic; for nuclease activity</note>
    </ligand>
</feature>
<feature type="domain" description="Terminase large subunit ribonuclease H-like" evidence="2">
    <location>
        <begin position="341"/>
        <end position="448"/>
    </location>
</feature>
<feature type="region of interest" description="Nuclease activity" evidence="1">
    <location>
        <begin position="322"/>
        <end position="407"/>
    </location>
</feature>
<dbReference type="GO" id="GO:0005524">
    <property type="term" value="F:ATP binding"/>
    <property type="evidence" value="ECO:0007669"/>
    <property type="project" value="UniProtKB-KW"/>
</dbReference>
<dbReference type="GO" id="GO:0098009">
    <property type="term" value="C:viral terminase, large subunit"/>
    <property type="evidence" value="ECO:0007669"/>
    <property type="project" value="UniProtKB-UniRule"/>
</dbReference>
<keyword evidence="1" id="KW-0479">Metal-binding</keyword>
<dbReference type="NCBIfam" id="NF033889">
    <property type="entry name" value="termin_lrg_T7"/>
    <property type="match status" value="1"/>
</dbReference>
<dbReference type="GO" id="GO:0019073">
    <property type="term" value="P:viral DNA genome packaging"/>
    <property type="evidence" value="ECO:0007669"/>
    <property type="project" value="UniProtKB-UniRule"/>
</dbReference>
<dbReference type="SUPFAM" id="SSF52540">
    <property type="entry name" value="P-loop containing nucleoside triphosphate hydrolases"/>
    <property type="match status" value="1"/>
</dbReference>
<keyword evidence="1" id="KW-0067">ATP-binding</keyword>
<keyword evidence="1" id="KW-0460">Magnesium</keyword>
<keyword evidence="1" id="KW-1188">Viral release from host cell</keyword>
<accession>A0A6J5M1P2</accession>
<dbReference type="GO" id="GO:0051276">
    <property type="term" value="P:chromosome organization"/>
    <property type="evidence" value="ECO:0007669"/>
    <property type="project" value="UniProtKB-UniRule"/>
</dbReference>
<evidence type="ECO:0000256" key="1">
    <source>
        <dbReference type="HAMAP-Rule" id="MF_04147"/>
    </source>
</evidence>
<dbReference type="GO" id="GO:0046872">
    <property type="term" value="F:metal ion binding"/>
    <property type="evidence" value="ECO:0007669"/>
    <property type="project" value="UniProtKB-UniRule"/>
</dbReference>
<keyword evidence="1" id="KW-0547">Nucleotide-binding</keyword>
<dbReference type="EMBL" id="LR796381">
    <property type="protein sequence ID" value="CAB4140161.1"/>
    <property type="molecule type" value="Genomic_DNA"/>
</dbReference>
<dbReference type="EC" id="3.6.4.-" evidence="1"/>
<organism evidence="3">
    <name type="scientific">uncultured Caudovirales phage</name>
    <dbReference type="NCBI Taxonomy" id="2100421"/>
    <lineage>
        <taxon>Viruses</taxon>
        <taxon>Duplodnaviria</taxon>
        <taxon>Heunggongvirae</taxon>
        <taxon>Uroviricota</taxon>
        <taxon>Caudoviricetes</taxon>
        <taxon>Peduoviridae</taxon>
        <taxon>Maltschvirus</taxon>
        <taxon>Maltschvirus maltsch</taxon>
    </lineage>
</organism>
<comment type="subunit">
    <text evidence="1">Homopentamer. Interacts with the terminase small subunit; the active complex is probably heterooligomeric. Interacts with the portal protein.</text>
</comment>
<dbReference type="Pfam" id="PF22530">
    <property type="entry name" value="Terminase-T7_RNaseH-like"/>
    <property type="match status" value="1"/>
</dbReference>
<reference evidence="3" key="1">
    <citation type="submission" date="2020-04" db="EMBL/GenBank/DDBJ databases">
        <authorList>
            <person name="Chiriac C."/>
            <person name="Salcher M."/>
            <person name="Ghai R."/>
            <person name="Kavagutti S V."/>
        </authorList>
    </citation>
    <scope>NUCLEOTIDE SEQUENCE</scope>
</reference>
<feature type="binding site" evidence="1">
    <location>
        <position position="342"/>
    </location>
    <ligand>
        <name>Mg(2+)</name>
        <dbReference type="ChEBI" id="CHEBI:18420"/>
        <label>2</label>
        <note>catalytic; for nuclease activity</note>
    </ligand>
</feature>
<name>A0A6J5M1P2_9CAUD</name>
<sequence>MDAVKADFRNFLYLVWKHLNIEPTPVQYDIADFLQNAPRRSVIQAFRGAGKSWICSAFVCWNLLRNPNLKFLVVSASKNRADDFSTFTKRLISELDILKHLTPRADQRGSNVSFDVALAKASHAPSVKSVGITGQITGSRADFIISDDCESLNNSLTQTMRDKLSDSVKEFEAVLSPNGKIIFLGTPQSDMSLYNDLPTRGYEVRIWTARMPETSRIPKYGNKLAPFIINSKFGSGEPIDPKRFTDLELREREASYGRSGFALQFMLDTTLSDKERFPLKLSDLVVMDIDNKIAPIQLAWAGSQEYVCDDLPSVGFTGDKYHKPMFIADQFDAYKGSVMAIDPSGRGNDELGVAIIKQLNGNLFLHTCKGLQGGYSETNLINLAKMARDAEVNMIIVESNFGDGMFTQLLKPVVNKYHPVTIEEVSHSKQKELRIIDTLEPLMNQHRLIVSPQLIRADFDTSDPHYQLFYQLTRLTKDRGCLRNDDRLDALAIGVAYWIEQLAVDSTSQVEDFKERQLKTELEKFMEHAVGRSTIGDNWIQYK</sequence>
<comment type="caution">
    <text evidence="1">Lacks conserved residue(s) required for the propagation of feature annotation.</text>
</comment>
<evidence type="ECO:0000313" key="3">
    <source>
        <dbReference type="EMBL" id="CAB4140161.1"/>
    </source>
</evidence>
<evidence type="ECO:0000259" key="2">
    <source>
        <dbReference type="Pfam" id="PF22530"/>
    </source>
</evidence>
<keyword evidence="1" id="KW-0378">Hydrolase</keyword>